<evidence type="ECO:0000313" key="1">
    <source>
        <dbReference type="EMBL" id="QDY52159.1"/>
    </source>
</evidence>
<reference evidence="1" key="1">
    <citation type="submission" date="2018-11" db="EMBL/GenBank/DDBJ databases">
        <title>A distinct lineage of giant viruses engineers rhodopsin photosystems in predatory marine eukaryotes.</title>
        <authorList>
            <person name="Needham D.M."/>
            <person name="Yoshizawa S."/>
            <person name="Hosaka T."/>
            <person name="Poirier C."/>
            <person name="Choi C.-J."/>
            <person name="Hehenberger E."/>
            <person name="Irwin N.A.T."/>
            <person name="Wilken S."/>
            <person name="Yung C.-M."/>
            <person name="Bachy C."/>
            <person name="Kurihara R."/>
            <person name="Nakajima Y."/>
            <person name="Kojima K."/>
            <person name="Kimura-Someya T."/>
            <person name="Leonard G."/>
            <person name="Malmstrom R.R."/>
            <person name="Mende D."/>
            <person name="Olson D.K."/>
            <person name="Sudo Y."/>
            <person name="Sudek S."/>
            <person name="Richards T.A."/>
            <person name="DeLong E.F."/>
            <person name="Keeling P.J."/>
            <person name="Santoro A.E."/>
            <person name="Shirouzu M."/>
            <person name="Iwasaki W."/>
            <person name="Worden A.Z."/>
        </authorList>
    </citation>
    <scope>NUCLEOTIDE SEQUENCE</scope>
</reference>
<gene>
    <name evidence="1" type="ORF">4_39</name>
</gene>
<proteinExistence type="predicted"/>
<name>A0A5B8HVP3_9VIRU</name>
<accession>A0A5B8HVP3</accession>
<dbReference type="EMBL" id="MK250088">
    <property type="protein sequence ID" value="QDY52159.1"/>
    <property type="molecule type" value="Genomic_DNA"/>
</dbReference>
<sequence length="131" mass="15936">MPINQLFCKKPNTEILEKVLECFDLKNLQDDKQFTRKYLKDFGTVKKIEEIMTYLSEYYIPCKGEKYLTELNEKKVITILRQIVKCFSYFIFSKERYIKGEKNITYQIMPINKKDILRLKKKDEQYTLMFD</sequence>
<organism evidence="1">
    <name type="scientific">Mimiviridae sp. ChoanoV1</name>
    <dbReference type="NCBI Taxonomy" id="2596887"/>
    <lineage>
        <taxon>Viruses</taxon>
        <taxon>Varidnaviria</taxon>
        <taxon>Bamfordvirae</taxon>
        <taxon>Nucleocytoviricota</taxon>
        <taxon>Megaviricetes</taxon>
        <taxon>Imitervirales</taxon>
        <taxon>Schizomimiviridae</taxon>
    </lineage>
</organism>
<protein>
    <submittedName>
        <fullName evidence="1">Uncharacterized protein</fullName>
    </submittedName>
</protein>